<dbReference type="AlphaFoldDB" id="A0A7S0HAW2"/>
<dbReference type="InterPro" id="IPR039757">
    <property type="entry name" value="EIF2D"/>
</dbReference>
<feature type="region of interest" description="Disordered" evidence="1">
    <location>
        <begin position="102"/>
        <end position="121"/>
    </location>
</feature>
<protein>
    <recommendedName>
        <fullName evidence="2">SUI1 domain-containing protein</fullName>
    </recommendedName>
</protein>
<reference evidence="3" key="1">
    <citation type="submission" date="2021-01" db="EMBL/GenBank/DDBJ databases">
        <authorList>
            <person name="Corre E."/>
            <person name="Pelletier E."/>
            <person name="Niang G."/>
            <person name="Scheremetjew M."/>
            <person name="Finn R."/>
            <person name="Kale V."/>
            <person name="Holt S."/>
            <person name="Cochrane G."/>
            <person name="Meng A."/>
            <person name="Brown T."/>
            <person name="Cohen L."/>
        </authorList>
    </citation>
    <scope>NUCLEOTIDE SEQUENCE</scope>
    <source>
        <strain evidence="3">CCMP1374</strain>
    </source>
</reference>
<feature type="domain" description="SUI1" evidence="2">
    <location>
        <begin position="300"/>
        <end position="368"/>
    </location>
</feature>
<feature type="compositionally biased region" description="Acidic residues" evidence="1">
    <location>
        <begin position="191"/>
        <end position="206"/>
    </location>
</feature>
<dbReference type="InterPro" id="IPR001950">
    <property type="entry name" value="SUI1"/>
</dbReference>
<evidence type="ECO:0000313" key="3">
    <source>
        <dbReference type="EMBL" id="CAD8466250.1"/>
    </source>
</evidence>
<evidence type="ECO:0000256" key="1">
    <source>
        <dbReference type="SAM" id="MobiDB-lite"/>
    </source>
</evidence>
<gene>
    <name evidence="3" type="ORF">PANT1444_LOCUS208</name>
</gene>
<dbReference type="Pfam" id="PF01253">
    <property type="entry name" value="SUI1"/>
    <property type="match status" value="1"/>
</dbReference>
<dbReference type="PANTHER" id="PTHR12217:SF4">
    <property type="entry name" value="EUKARYOTIC TRANSLATION INITIATION FACTOR 2D"/>
    <property type="match status" value="1"/>
</dbReference>
<dbReference type="PANTHER" id="PTHR12217">
    <property type="entry name" value="EUKARYOTIC TRANSLATION INITIATION FACTOR 2D"/>
    <property type="match status" value="1"/>
</dbReference>
<dbReference type="Gene3D" id="3.30.780.10">
    <property type="entry name" value="SUI1-like domain"/>
    <property type="match status" value="1"/>
</dbReference>
<dbReference type="PROSITE" id="PS50296">
    <property type="entry name" value="SUI1"/>
    <property type="match status" value="1"/>
</dbReference>
<name>A0A7S0HAW2_9EUKA</name>
<feature type="region of interest" description="Disordered" evidence="1">
    <location>
        <begin position="181"/>
        <end position="226"/>
    </location>
</feature>
<dbReference type="InterPro" id="IPR036877">
    <property type="entry name" value="SUI1_dom_sf"/>
</dbReference>
<sequence>MPPDELIEYCFFAALKSSCTDDELPITADRFYSHHMQPARPAGHALLEAKKTSFKQIGKFIKQMHKQKYVVVREVKNEIKILSVDRESSKYLMFSAKGGASTKQTKEAEAGGGGGVGPNTVNTMEEVVRLRSKPPVITEMWQPNSYTKALFKGAGHDKEQAHAKEECYAVLRGYIETRLGPPHAMPAPDAAAEEAEAWDDDEEEAVPDPAGLSIQDSGGSGAAGYTGDMEAVPLDDLLIDSLVKLAGGAKKGTTFPSHLPLAELQSRMLERMTPMHKVEVEGEAPAIKKGALKPLKIEMKRAAGHNKTHVSGLEGLLISPDAVSQVLKIKVGCTTAVLKLPGNNVKEMEIVLQGHCVNEVVDYLREAYCVDRQWIDLGKELDRKGKKILPTSL</sequence>
<evidence type="ECO:0000259" key="2">
    <source>
        <dbReference type="PROSITE" id="PS50296"/>
    </source>
</evidence>
<accession>A0A7S0HAW2</accession>
<dbReference type="EMBL" id="HBEP01000372">
    <property type="protein sequence ID" value="CAD8466250.1"/>
    <property type="molecule type" value="Transcribed_RNA"/>
</dbReference>
<dbReference type="InterPro" id="IPR057429">
    <property type="entry name" value="WH_eIF2D"/>
</dbReference>
<organism evidence="3">
    <name type="scientific">Phaeocystis antarctica</name>
    <dbReference type="NCBI Taxonomy" id="33657"/>
    <lineage>
        <taxon>Eukaryota</taxon>
        <taxon>Haptista</taxon>
        <taxon>Haptophyta</taxon>
        <taxon>Prymnesiophyceae</taxon>
        <taxon>Phaeocystales</taxon>
        <taxon>Phaeocystaceae</taxon>
        <taxon>Phaeocystis</taxon>
    </lineage>
</organism>
<dbReference type="GO" id="GO:0003743">
    <property type="term" value="F:translation initiation factor activity"/>
    <property type="evidence" value="ECO:0007669"/>
    <property type="project" value="InterPro"/>
</dbReference>
<dbReference type="GO" id="GO:0001731">
    <property type="term" value="P:formation of translation preinitiation complex"/>
    <property type="evidence" value="ECO:0007669"/>
    <property type="project" value="InterPro"/>
</dbReference>
<proteinExistence type="predicted"/>
<dbReference type="Pfam" id="PF25304">
    <property type="entry name" value="WHD_eIF2D"/>
    <property type="match status" value="1"/>
</dbReference>
<dbReference type="SUPFAM" id="SSF55159">
    <property type="entry name" value="eIF1-like"/>
    <property type="match status" value="1"/>
</dbReference>